<dbReference type="AlphaFoldDB" id="A0A1J9QHE6"/>
<reference evidence="1 2" key="1">
    <citation type="submission" date="2015-08" db="EMBL/GenBank/DDBJ databases">
        <title>Emmonsia species relationships and genome sequence.</title>
        <authorList>
            <person name="Cuomo C.A."/>
            <person name="Schwartz I.S."/>
            <person name="Kenyon C."/>
            <person name="De Hoog G.S."/>
            <person name="Govender N.P."/>
            <person name="Botha A."/>
            <person name="Moreno L."/>
            <person name="De Vries M."/>
            <person name="Munoz J.F."/>
            <person name="Stielow J.B."/>
        </authorList>
    </citation>
    <scope>NUCLEOTIDE SEQUENCE [LARGE SCALE GENOMIC DNA]</scope>
    <source>
        <strain evidence="1 2">EI222</strain>
    </source>
</reference>
<keyword evidence="2" id="KW-1185">Reference proteome</keyword>
<organism evidence="1 2">
    <name type="scientific">Blastomyces percursus</name>
    <dbReference type="NCBI Taxonomy" id="1658174"/>
    <lineage>
        <taxon>Eukaryota</taxon>
        <taxon>Fungi</taxon>
        <taxon>Dikarya</taxon>
        <taxon>Ascomycota</taxon>
        <taxon>Pezizomycotina</taxon>
        <taxon>Eurotiomycetes</taxon>
        <taxon>Eurotiomycetidae</taxon>
        <taxon>Onygenales</taxon>
        <taxon>Ajellomycetaceae</taxon>
        <taxon>Blastomyces</taxon>
    </lineage>
</organism>
<protein>
    <submittedName>
        <fullName evidence="1">Uncharacterized protein</fullName>
    </submittedName>
</protein>
<evidence type="ECO:0000313" key="2">
    <source>
        <dbReference type="Proteomes" id="UP000242791"/>
    </source>
</evidence>
<accession>A0A1J9QHE6</accession>
<dbReference type="EMBL" id="LGTZ01000051">
    <property type="protein sequence ID" value="OJD27912.1"/>
    <property type="molecule type" value="Genomic_DNA"/>
</dbReference>
<comment type="caution">
    <text evidence="1">The sequence shown here is derived from an EMBL/GenBank/DDBJ whole genome shotgun (WGS) entry which is preliminary data.</text>
</comment>
<name>A0A1J9QHE6_9EURO</name>
<dbReference type="OrthoDB" id="10570998at2759"/>
<sequence>MAHLSGTKFHFCCRFARSCARARPFRWEGFEFKPRRIEIGVISLPLVKNTQDREKNQRQRQLATITGGKLANKHTAVLHIAAFVNVQPLTFLLPGQCHSGKYCGPENSRAKWPDHGLMEPYQPPASFLETTFLAGLGGEVIRGLGTNNHHDSNWHELLSRTGDAMVARNPGKEET</sequence>
<dbReference type="VEuPathDB" id="FungiDB:ACJ73_00679"/>
<proteinExistence type="predicted"/>
<gene>
    <name evidence="1" type="ORF">ACJ73_00679</name>
</gene>
<evidence type="ECO:0000313" key="1">
    <source>
        <dbReference type="EMBL" id="OJD27912.1"/>
    </source>
</evidence>
<dbReference type="Proteomes" id="UP000242791">
    <property type="component" value="Unassembled WGS sequence"/>
</dbReference>